<dbReference type="EMBL" id="DF836555">
    <property type="protein sequence ID" value="GAN09407.1"/>
    <property type="molecule type" value="Genomic_DNA"/>
</dbReference>
<proteinExistence type="predicted"/>
<feature type="region of interest" description="Disordered" evidence="1">
    <location>
        <begin position="88"/>
        <end position="107"/>
    </location>
</feature>
<evidence type="ECO:0000313" key="3">
    <source>
        <dbReference type="Proteomes" id="UP000053815"/>
    </source>
</evidence>
<sequence length="107" mass="12253">MVKSEPTNVLNLIGANWFAIILFLQPTNSRAPTVPFQQLSLYQVFARIIQAIWRISHYQIIFEDTPFVPLAVLHRITASDQILPQTGSSFYKPNFDKNHSGQQPKNQ</sequence>
<organism evidence="2">
    <name type="scientific">Mucor ambiguus</name>
    <dbReference type="NCBI Taxonomy" id="91626"/>
    <lineage>
        <taxon>Eukaryota</taxon>
        <taxon>Fungi</taxon>
        <taxon>Fungi incertae sedis</taxon>
        <taxon>Mucoromycota</taxon>
        <taxon>Mucoromycotina</taxon>
        <taxon>Mucoromycetes</taxon>
        <taxon>Mucorales</taxon>
        <taxon>Mucorineae</taxon>
        <taxon>Mucoraceae</taxon>
        <taxon>Mucor</taxon>
    </lineage>
</organism>
<accession>A0A0C9N0H6</accession>
<dbReference type="Proteomes" id="UP000053815">
    <property type="component" value="Unassembled WGS sequence"/>
</dbReference>
<keyword evidence="3" id="KW-1185">Reference proteome</keyword>
<name>A0A0C9N0H6_9FUNG</name>
<evidence type="ECO:0000313" key="2">
    <source>
        <dbReference type="EMBL" id="GAN09407.1"/>
    </source>
</evidence>
<reference evidence="2" key="1">
    <citation type="submission" date="2014-09" db="EMBL/GenBank/DDBJ databases">
        <title>Draft genome sequence of an oleaginous Mucoromycotina fungus Mucor ambiguus NBRC6742.</title>
        <authorList>
            <person name="Takeda I."/>
            <person name="Yamane N."/>
            <person name="Morita T."/>
            <person name="Tamano K."/>
            <person name="Machida M."/>
            <person name="Baker S."/>
            <person name="Koike H."/>
        </authorList>
    </citation>
    <scope>NUCLEOTIDE SEQUENCE</scope>
    <source>
        <strain evidence="2">NBRC 6742</strain>
    </source>
</reference>
<protein>
    <submittedName>
        <fullName evidence="2">Uncharacterized protein</fullName>
    </submittedName>
</protein>
<gene>
    <name evidence="2" type="ORF">MAM1_0266d08934</name>
</gene>
<evidence type="ECO:0000256" key="1">
    <source>
        <dbReference type="SAM" id="MobiDB-lite"/>
    </source>
</evidence>
<dbReference type="AlphaFoldDB" id="A0A0C9N0H6"/>